<feature type="chain" id="PRO_5040854599" evidence="5">
    <location>
        <begin position="33"/>
        <end position="402"/>
    </location>
</feature>
<evidence type="ECO:0000256" key="3">
    <source>
        <dbReference type="ARBA" id="ARBA00022729"/>
    </source>
</evidence>
<comment type="similarity">
    <text evidence="1">Belongs to the leucine-binding protein family.</text>
</comment>
<sequence>MILRQQRQSALRRALILGAAAGALAFGTSAYAEETLKIGALGVMSGPFAGWGGVMCQTFKSRAGMWNDDGGVAIGDKTYKVEVVCVDDKGDPKGAQTGAEKLVSEGVKYIQGPNTDSTAESAKTVMEANGTINMPYAFSKSLYKAPASQSILGMVASYQVGPVIYKWLMENKGVKKIAFVSENNADPIKQRDEGSAGAKALGLEVVSDQETYESGTTDFFPILTKVIGTAPDHIVLSGVSPSDVGPLIKAARELGFTGTMSTETGQDPKAIYEVAGDASNGFIAAGGASTEAIRSDFMVKFIERYTKDWGEWNDVAGLYVYGPEIMIQTLQSAGPKALEDTEVFKAALTGFVGKNPFLKDGGELKYVGRTDYGQARQVSVPIVVQAVENGEYKPLFVGKLPD</sequence>
<evidence type="ECO:0000256" key="5">
    <source>
        <dbReference type="SAM" id="SignalP"/>
    </source>
</evidence>
<keyword evidence="4" id="KW-0029">Amino-acid transport</keyword>
<evidence type="ECO:0000313" key="8">
    <source>
        <dbReference type="Proteomes" id="UP001138921"/>
    </source>
</evidence>
<comment type="caution">
    <text evidence="7">The sequence shown here is derived from an EMBL/GenBank/DDBJ whole genome shotgun (WGS) entry which is preliminary data.</text>
</comment>
<dbReference type="RefSeq" id="WP_214390647.1">
    <property type="nucleotide sequence ID" value="NZ_JAFLWW010000004.1"/>
</dbReference>
<protein>
    <submittedName>
        <fullName evidence="7">ABC transporter substrate-binding protein</fullName>
    </submittedName>
</protein>
<dbReference type="InterPro" id="IPR028082">
    <property type="entry name" value="Peripla_BP_I"/>
</dbReference>
<reference evidence="7" key="1">
    <citation type="journal article" date="2021" name="Microorganisms">
        <title>Phylogenomic Reconstruction and Metabolic Potential of the Genus Aminobacter.</title>
        <authorList>
            <person name="Artuso I."/>
            <person name="Turrini P."/>
            <person name="Pirolo M."/>
            <person name="Lugli G.A."/>
            <person name="Ventura M."/>
            <person name="Visca P."/>
        </authorList>
    </citation>
    <scope>NUCLEOTIDE SEQUENCE</scope>
    <source>
        <strain evidence="7">LMG 26462</strain>
    </source>
</reference>
<dbReference type="AlphaFoldDB" id="A0A9X1ABV8"/>
<dbReference type="InterPro" id="IPR000709">
    <property type="entry name" value="Leu_Ile_Val-bd"/>
</dbReference>
<dbReference type="InterPro" id="IPR028081">
    <property type="entry name" value="Leu-bd"/>
</dbReference>
<dbReference type="EMBL" id="JAFLWW010000004">
    <property type="protein sequence ID" value="MBT1156853.1"/>
    <property type="molecule type" value="Genomic_DNA"/>
</dbReference>
<dbReference type="InterPro" id="IPR051010">
    <property type="entry name" value="BCAA_transport"/>
</dbReference>
<dbReference type="SUPFAM" id="SSF53822">
    <property type="entry name" value="Periplasmic binding protein-like I"/>
    <property type="match status" value="1"/>
</dbReference>
<dbReference type="PANTHER" id="PTHR30483">
    <property type="entry name" value="LEUCINE-SPECIFIC-BINDING PROTEIN"/>
    <property type="match status" value="1"/>
</dbReference>
<dbReference type="PANTHER" id="PTHR30483:SF6">
    <property type="entry name" value="PERIPLASMIC BINDING PROTEIN OF ABC TRANSPORTER FOR NATURAL AMINO ACIDS"/>
    <property type="match status" value="1"/>
</dbReference>
<dbReference type="GO" id="GO:0006865">
    <property type="term" value="P:amino acid transport"/>
    <property type="evidence" value="ECO:0007669"/>
    <property type="project" value="UniProtKB-KW"/>
</dbReference>
<evidence type="ECO:0000313" key="7">
    <source>
        <dbReference type="EMBL" id="MBT1156853.1"/>
    </source>
</evidence>
<evidence type="ECO:0000256" key="4">
    <source>
        <dbReference type="ARBA" id="ARBA00022970"/>
    </source>
</evidence>
<evidence type="ECO:0000256" key="2">
    <source>
        <dbReference type="ARBA" id="ARBA00022448"/>
    </source>
</evidence>
<dbReference type="CDD" id="cd06336">
    <property type="entry name" value="PBP1_ABC_ligand_binding-like"/>
    <property type="match status" value="1"/>
</dbReference>
<keyword evidence="3 5" id="KW-0732">Signal</keyword>
<dbReference type="PRINTS" id="PR00337">
    <property type="entry name" value="LEUILEVALBP"/>
</dbReference>
<dbReference type="Gene3D" id="3.40.50.2300">
    <property type="match status" value="2"/>
</dbReference>
<keyword evidence="2" id="KW-0813">Transport</keyword>
<name>A0A9X1ABV8_9HYPH</name>
<feature type="domain" description="Leucine-binding protein" evidence="6">
    <location>
        <begin position="35"/>
        <end position="351"/>
    </location>
</feature>
<feature type="signal peptide" evidence="5">
    <location>
        <begin position="1"/>
        <end position="32"/>
    </location>
</feature>
<accession>A0A9X1ABV8</accession>
<proteinExistence type="inferred from homology"/>
<organism evidence="7 8">
    <name type="scientific">Aminobacter anthyllidis</name>
    <dbReference type="NCBI Taxonomy" id="1035067"/>
    <lineage>
        <taxon>Bacteria</taxon>
        <taxon>Pseudomonadati</taxon>
        <taxon>Pseudomonadota</taxon>
        <taxon>Alphaproteobacteria</taxon>
        <taxon>Hyphomicrobiales</taxon>
        <taxon>Phyllobacteriaceae</taxon>
        <taxon>Aminobacter</taxon>
    </lineage>
</organism>
<keyword evidence="8" id="KW-1185">Reference proteome</keyword>
<evidence type="ECO:0000256" key="1">
    <source>
        <dbReference type="ARBA" id="ARBA00010062"/>
    </source>
</evidence>
<gene>
    <name evidence="7" type="ORF">J1C56_14735</name>
</gene>
<dbReference type="Pfam" id="PF13458">
    <property type="entry name" value="Peripla_BP_6"/>
    <property type="match status" value="1"/>
</dbReference>
<dbReference type="Proteomes" id="UP001138921">
    <property type="component" value="Unassembled WGS sequence"/>
</dbReference>
<evidence type="ECO:0000259" key="6">
    <source>
        <dbReference type="Pfam" id="PF13458"/>
    </source>
</evidence>
<reference evidence="7" key="2">
    <citation type="submission" date="2021-03" db="EMBL/GenBank/DDBJ databases">
        <authorList>
            <person name="Artuso I."/>
            <person name="Turrini P."/>
            <person name="Pirolo M."/>
            <person name="Lugli G.A."/>
            <person name="Ventura M."/>
            <person name="Visca P."/>
        </authorList>
    </citation>
    <scope>NUCLEOTIDE SEQUENCE</scope>
    <source>
        <strain evidence="7">LMG 26462</strain>
    </source>
</reference>